<evidence type="ECO:0000256" key="11">
    <source>
        <dbReference type="ARBA" id="ARBA00029750"/>
    </source>
</evidence>
<gene>
    <name evidence="15" type="ORF">PICMEDRAFT_70474</name>
</gene>
<feature type="compositionally biased region" description="Polar residues" evidence="14">
    <location>
        <begin position="1"/>
        <end position="14"/>
    </location>
</feature>
<evidence type="ECO:0000256" key="9">
    <source>
        <dbReference type="ARBA" id="ARBA00022691"/>
    </source>
</evidence>
<dbReference type="InterPro" id="IPR015915">
    <property type="entry name" value="Kelch-typ_b-propeller"/>
</dbReference>
<feature type="compositionally biased region" description="Basic and acidic residues" evidence="14">
    <location>
        <begin position="16"/>
        <end position="28"/>
    </location>
</feature>
<dbReference type="Gene3D" id="2.120.10.80">
    <property type="entry name" value="Kelch-type beta propeller"/>
    <property type="match status" value="1"/>
</dbReference>
<dbReference type="GO" id="GO:0008175">
    <property type="term" value="F:tRNA methyltransferase activity"/>
    <property type="evidence" value="ECO:0007669"/>
    <property type="project" value="EnsemblFungi"/>
</dbReference>
<dbReference type="UniPathway" id="UPA00375"/>
<evidence type="ECO:0000256" key="10">
    <source>
        <dbReference type="ARBA" id="ARBA00022694"/>
    </source>
</evidence>
<comment type="catalytic activity">
    <reaction evidence="13">
        <text>7-[(3S)-(3-amino-3-methoxycarbonyl)propyl]wyosine(37) in tRNA(Phe) + S-adenosyl-L-methionine + CO2 = wybutosine(37) in tRNA(Phe) + S-adenosyl-L-homocysteine + 2 H(+)</text>
        <dbReference type="Rhea" id="RHEA:37119"/>
        <dbReference type="Rhea" id="RHEA-COMP:11844"/>
        <dbReference type="Rhea" id="RHEA-COMP:11847"/>
        <dbReference type="ChEBI" id="CHEBI:15378"/>
        <dbReference type="ChEBI" id="CHEBI:16526"/>
        <dbReference type="ChEBI" id="CHEBI:57856"/>
        <dbReference type="ChEBI" id="CHEBI:59789"/>
        <dbReference type="ChEBI" id="CHEBI:73544"/>
        <dbReference type="ChEBI" id="CHEBI:74275"/>
        <dbReference type="EC" id="2.3.1.231"/>
    </reaction>
</comment>
<dbReference type="InterPro" id="IPR029063">
    <property type="entry name" value="SAM-dependent_MTases_sf"/>
</dbReference>
<evidence type="ECO:0000256" key="3">
    <source>
        <dbReference type="ARBA" id="ARBA00010703"/>
    </source>
</evidence>
<dbReference type="Pfam" id="PF13418">
    <property type="entry name" value="Beta-prop_TYW4"/>
    <property type="match status" value="1"/>
</dbReference>
<evidence type="ECO:0000256" key="1">
    <source>
        <dbReference type="ARBA" id="ARBA00001806"/>
    </source>
</evidence>
<evidence type="ECO:0000256" key="7">
    <source>
        <dbReference type="ARBA" id="ARBA00022603"/>
    </source>
</evidence>
<proteinExistence type="inferred from homology"/>
<evidence type="ECO:0000313" key="16">
    <source>
        <dbReference type="Proteomes" id="UP000094455"/>
    </source>
</evidence>
<evidence type="ECO:0000256" key="4">
    <source>
        <dbReference type="ARBA" id="ARBA00012155"/>
    </source>
</evidence>
<keyword evidence="10" id="KW-0819">tRNA processing</keyword>
<dbReference type="Gene3D" id="3.40.50.150">
    <property type="entry name" value="Vaccinia Virus protein VP39"/>
    <property type="match status" value="1"/>
</dbReference>
<keyword evidence="8" id="KW-0808">Transferase</keyword>
<reference evidence="15 16" key="1">
    <citation type="journal article" date="2016" name="Proc. Natl. Acad. Sci. U.S.A.">
        <title>Comparative genomics of biotechnologically important yeasts.</title>
        <authorList>
            <person name="Riley R."/>
            <person name="Haridas S."/>
            <person name="Wolfe K.H."/>
            <person name="Lopes M.R."/>
            <person name="Hittinger C.T."/>
            <person name="Goeker M."/>
            <person name="Salamov A.A."/>
            <person name="Wisecaver J.H."/>
            <person name="Long T.M."/>
            <person name="Calvey C.H."/>
            <person name="Aerts A.L."/>
            <person name="Barry K.W."/>
            <person name="Choi C."/>
            <person name="Clum A."/>
            <person name="Coughlan A.Y."/>
            <person name="Deshpande S."/>
            <person name="Douglass A.P."/>
            <person name="Hanson S.J."/>
            <person name="Klenk H.-P."/>
            <person name="LaButti K.M."/>
            <person name="Lapidus A."/>
            <person name="Lindquist E.A."/>
            <person name="Lipzen A.M."/>
            <person name="Meier-Kolthoff J.P."/>
            <person name="Ohm R.A."/>
            <person name="Otillar R.P."/>
            <person name="Pangilinan J.L."/>
            <person name="Peng Y."/>
            <person name="Rokas A."/>
            <person name="Rosa C.A."/>
            <person name="Scheuner C."/>
            <person name="Sibirny A.A."/>
            <person name="Slot J.C."/>
            <person name="Stielow J.B."/>
            <person name="Sun H."/>
            <person name="Kurtzman C.P."/>
            <person name="Blackwell M."/>
            <person name="Grigoriev I.V."/>
            <person name="Jeffries T.W."/>
        </authorList>
    </citation>
    <scope>NUCLEOTIDE SEQUENCE [LARGE SCALE GENOMIC DNA]</scope>
    <source>
        <strain evidence="15 16">NRRL Y-2026</strain>
    </source>
</reference>
<evidence type="ECO:0000256" key="14">
    <source>
        <dbReference type="SAM" id="MobiDB-lite"/>
    </source>
</evidence>
<protein>
    <recommendedName>
        <fullName evidence="6">tRNA wybutosine-synthesizing protein 4</fullName>
        <ecNumber evidence="5">2.1.1.290</ecNumber>
        <ecNumber evidence="4">2.3.1.231</ecNumber>
    </recommendedName>
    <alternativeName>
        <fullName evidence="12">tRNA(Phe) (7-(3-amino-3-(methoxycarbonyl)propyl)wyosine(37)-N)-methoxycarbonyltransferase</fullName>
    </alternativeName>
    <alternativeName>
        <fullName evidence="11">tRNA(Phe) (7-(3-amino-3-carboxypropyl)wyosine(37)-O)-methyltransferase</fullName>
    </alternativeName>
</protein>
<evidence type="ECO:0000313" key="15">
    <source>
        <dbReference type="EMBL" id="ODQ48879.1"/>
    </source>
</evidence>
<dbReference type="STRING" id="763406.A0A1E3NS20"/>
<comment type="catalytic activity">
    <reaction evidence="1">
        <text>7-[(3S)-3-amino-3-carboxypropyl]wyosine(37) in tRNA(Phe) + S-adenosyl-L-methionine = 7-[(3S)-(3-amino-3-methoxycarbonyl)propyl]wyosine(37) in tRNA(Phe) + S-adenosyl-L-homocysteine</text>
        <dbReference type="Rhea" id="RHEA:36903"/>
        <dbReference type="Rhea" id="RHEA-COMP:10379"/>
        <dbReference type="Rhea" id="RHEA-COMP:11844"/>
        <dbReference type="ChEBI" id="CHEBI:57856"/>
        <dbReference type="ChEBI" id="CHEBI:59789"/>
        <dbReference type="ChEBI" id="CHEBI:73543"/>
        <dbReference type="ChEBI" id="CHEBI:74275"/>
        <dbReference type="EC" id="2.1.1.290"/>
    </reaction>
</comment>
<evidence type="ECO:0000256" key="8">
    <source>
        <dbReference type="ARBA" id="ARBA00022679"/>
    </source>
</evidence>
<dbReference type="PANTHER" id="PTHR46529">
    <property type="entry name" value="TRNA WYBUTOSINE-SYNTHESIZING PROTEIN 4"/>
    <property type="match status" value="1"/>
</dbReference>
<evidence type="ECO:0000256" key="2">
    <source>
        <dbReference type="ARBA" id="ARBA00004797"/>
    </source>
</evidence>
<dbReference type="GeneID" id="30180337"/>
<organism evidence="15 16">
    <name type="scientific">Pichia membranifaciens NRRL Y-2026</name>
    <dbReference type="NCBI Taxonomy" id="763406"/>
    <lineage>
        <taxon>Eukaryota</taxon>
        <taxon>Fungi</taxon>
        <taxon>Dikarya</taxon>
        <taxon>Ascomycota</taxon>
        <taxon>Saccharomycotina</taxon>
        <taxon>Pichiomycetes</taxon>
        <taxon>Pichiales</taxon>
        <taxon>Pichiaceae</taxon>
        <taxon>Pichia</taxon>
    </lineage>
</organism>
<evidence type="ECO:0000256" key="13">
    <source>
        <dbReference type="ARBA" id="ARBA00049250"/>
    </source>
</evidence>
<dbReference type="EC" id="2.3.1.231" evidence="4"/>
<dbReference type="EMBL" id="KV454001">
    <property type="protein sequence ID" value="ODQ48879.1"/>
    <property type="molecule type" value="Genomic_DNA"/>
</dbReference>
<dbReference type="SUPFAM" id="SSF117281">
    <property type="entry name" value="Kelch motif"/>
    <property type="match status" value="1"/>
</dbReference>
<dbReference type="AlphaFoldDB" id="A0A1E3NS20"/>
<dbReference type="EC" id="2.1.1.290" evidence="5"/>
<dbReference type="InterPro" id="IPR007213">
    <property type="entry name" value="Ppm1/Ppm2/Tcmp"/>
</dbReference>
<dbReference type="Proteomes" id="UP000094455">
    <property type="component" value="Unassembled WGS sequence"/>
</dbReference>
<feature type="region of interest" description="Disordered" evidence="14">
    <location>
        <begin position="1"/>
        <end position="35"/>
    </location>
</feature>
<dbReference type="OrthoDB" id="47172at2759"/>
<sequence>MDIYSSVVQKQLGKNSKPDKEKKNEKQGKSRNKKVVHDLFVQGTNDSSIVSKRSVEILYNDVEASNSKPFFHHFVKKSPRRTPVINRGYWIRMKSIRMAIEKIIEQQPPEQRINIINLGCGYDPLPFQLLDEEKFQHRNLYCIDVDFPELIDYKSQMIRMAPELTTLIGPQLCDSESKIAPGVVIRTTNYATMGCDLTNRKLYCEQLDSFKANSPSTTNIFIAEVSLAYMTPETANPIIETSSTFSNSHFLILEQLLPAGENHPFGKRMIHHFNKMEAPLQCVHTYPTIADQINRFRKLGYNHVNAKDLLACWDLVPNDIKLKVKNVEAFDEWEEFIFFGHHYINLHATNQPNVTVYAEKNCELYPQMKSAATEYTVQYQNELPVNAQRKFHSCLGFPNASFLTCGIQQSRLSDTIQLKLSTDNDAVIQVPTDFKARVGATSIDTRSGSYLVGGRRIPGAGMDEVWKLHRVKANHYTWELKSPLLSGRVKHTAACINEEDILIFGGSDGETFEYYSNESNIWFKLDYSSDSIFLKGLESSKLVVLDTTNEIYLLGGMIYDPAGGFDFSSTVYQVELDLESKKVFLTEIVKHKSLARYGFNVVTTGSKILVIGGVGKTLYCQNDTIVEVDIDTKKVASVRINESLWRKSPVFVGSDVISRKSLNQSWIIGGGVVCYGFGSVWGGIVSINFGEQPSERIEFQ</sequence>
<dbReference type="GO" id="GO:0030488">
    <property type="term" value="P:tRNA methylation"/>
    <property type="evidence" value="ECO:0007669"/>
    <property type="project" value="EnsemblFungi"/>
</dbReference>
<dbReference type="SUPFAM" id="SSF53335">
    <property type="entry name" value="S-adenosyl-L-methionine-dependent methyltransferases"/>
    <property type="match status" value="1"/>
</dbReference>
<dbReference type="RefSeq" id="XP_019019992.1">
    <property type="nucleotide sequence ID" value="XM_019163650.1"/>
</dbReference>
<accession>A0A1E3NS20</accession>
<keyword evidence="9" id="KW-0949">S-adenosyl-L-methionine</keyword>
<keyword evidence="16" id="KW-1185">Reference proteome</keyword>
<evidence type="ECO:0000256" key="6">
    <source>
        <dbReference type="ARBA" id="ARBA00018045"/>
    </source>
</evidence>
<name>A0A1E3NS20_9ASCO</name>
<comment type="similarity">
    <text evidence="3">Belongs to the methyltransferase superfamily. LCMT family.</text>
</comment>
<dbReference type="PANTHER" id="PTHR46529:SF1">
    <property type="entry name" value="TRNA WYBUTOSINE-SYNTHESIZING PROTEIN 4"/>
    <property type="match status" value="1"/>
</dbReference>
<comment type="pathway">
    <text evidence="2">tRNA modification; wybutosine-tRNA(Phe) biosynthesis.</text>
</comment>
<dbReference type="GO" id="GO:0031591">
    <property type="term" value="P:wybutosine biosynthetic process"/>
    <property type="evidence" value="ECO:0007669"/>
    <property type="project" value="EnsemblFungi"/>
</dbReference>
<evidence type="ECO:0000256" key="12">
    <source>
        <dbReference type="ARBA" id="ARBA00030847"/>
    </source>
</evidence>
<evidence type="ECO:0000256" key="5">
    <source>
        <dbReference type="ARBA" id="ARBA00012779"/>
    </source>
</evidence>
<keyword evidence="7" id="KW-0489">Methyltransferase</keyword>
<dbReference type="Pfam" id="PF04072">
    <property type="entry name" value="LCM"/>
    <property type="match status" value="1"/>
</dbReference>